<keyword evidence="6" id="KW-0479">Metal-binding</keyword>
<dbReference type="GO" id="GO:0003918">
    <property type="term" value="F:DNA topoisomerase type II (double strand cut, ATP-hydrolyzing) activity"/>
    <property type="evidence" value="ECO:0007669"/>
    <property type="project" value="UniProtKB-EC"/>
</dbReference>
<evidence type="ECO:0000256" key="1">
    <source>
        <dbReference type="ARBA" id="ARBA00000185"/>
    </source>
</evidence>
<dbReference type="GO" id="GO:0000819">
    <property type="term" value="P:sister chromatid segregation"/>
    <property type="evidence" value="ECO:0007669"/>
    <property type="project" value="TreeGrafter"/>
</dbReference>
<comment type="cofactor">
    <cofactor evidence="2">
        <name>Ca(2+)</name>
        <dbReference type="ChEBI" id="CHEBI:29108"/>
    </cofactor>
</comment>
<dbReference type="InterPro" id="IPR002205">
    <property type="entry name" value="Topo_IIA_dom_A"/>
</dbReference>
<evidence type="ECO:0000256" key="3">
    <source>
        <dbReference type="ARBA" id="ARBA00001946"/>
    </source>
</evidence>
<dbReference type="InterPro" id="IPR036890">
    <property type="entry name" value="HATPase_C_sf"/>
</dbReference>
<organism evidence="16">
    <name type="scientific">viral metagenome</name>
    <dbReference type="NCBI Taxonomy" id="1070528"/>
    <lineage>
        <taxon>unclassified sequences</taxon>
        <taxon>metagenomes</taxon>
        <taxon>organismal metagenomes</taxon>
    </lineage>
</organism>
<feature type="domain" description="Toprim" evidence="14">
    <location>
        <begin position="440"/>
        <end position="557"/>
    </location>
</feature>
<dbReference type="InterPro" id="IPR031660">
    <property type="entry name" value="TOPRIM_C"/>
</dbReference>
<dbReference type="InterPro" id="IPR001241">
    <property type="entry name" value="Topo_IIA"/>
</dbReference>
<reference evidence="16" key="1">
    <citation type="journal article" date="2020" name="Nature">
        <title>Giant virus diversity and host interactions through global metagenomics.</title>
        <authorList>
            <person name="Schulz F."/>
            <person name="Roux S."/>
            <person name="Paez-Espino D."/>
            <person name="Jungbluth S."/>
            <person name="Walsh D.A."/>
            <person name="Denef V.J."/>
            <person name="McMahon K.D."/>
            <person name="Konstantinidis K.T."/>
            <person name="Eloe-Fadrosh E.A."/>
            <person name="Kyrpides N.C."/>
            <person name="Woyke T."/>
        </authorList>
    </citation>
    <scope>NUCLEOTIDE SEQUENCE</scope>
    <source>
        <strain evidence="16">GVMAG-M-3300009149-34</strain>
    </source>
</reference>
<evidence type="ECO:0000256" key="9">
    <source>
        <dbReference type="ARBA" id="ARBA00022842"/>
    </source>
</evidence>
<dbReference type="Pfam" id="PF01751">
    <property type="entry name" value="Toprim"/>
    <property type="match status" value="1"/>
</dbReference>
<dbReference type="Pfam" id="PF00521">
    <property type="entry name" value="DNA_topoisoIV"/>
    <property type="match status" value="1"/>
</dbReference>
<dbReference type="InterPro" id="IPR013760">
    <property type="entry name" value="Topo_IIA-like_dom_sf"/>
</dbReference>
<evidence type="ECO:0000256" key="7">
    <source>
        <dbReference type="ARBA" id="ARBA00022741"/>
    </source>
</evidence>
<dbReference type="Gene3D" id="1.10.268.10">
    <property type="entry name" value="Topoisomerase, domain 3"/>
    <property type="match status" value="1"/>
</dbReference>
<dbReference type="GO" id="GO:0000712">
    <property type="term" value="P:resolution of meiotic recombination intermediates"/>
    <property type="evidence" value="ECO:0007669"/>
    <property type="project" value="TreeGrafter"/>
</dbReference>
<keyword evidence="10" id="KW-0799">Topoisomerase</keyword>
<evidence type="ECO:0000259" key="15">
    <source>
        <dbReference type="PROSITE" id="PS52040"/>
    </source>
</evidence>
<dbReference type="InterPro" id="IPR050634">
    <property type="entry name" value="DNA_Topoisomerase_II"/>
</dbReference>
<dbReference type="SUPFAM" id="SSF55874">
    <property type="entry name" value="ATPase domain of HSP90 chaperone/DNA topoisomerase II/histidine kinase"/>
    <property type="match status" value="1"/>
</dbReference>
<dbReference type="InterPro" id="IPR006171">
    <property type="entry name" value="TOPRIM_dom"/>
</dbReference>
<evidence type="ECO:0000256" key="13">
    <source>
        <dbReference type="SAM" id="Coils"/>
    </source>
</evidence>
<dbReference type="GO" id="GO:0005524">
    <property type="term" value="F:ATP binding"/>
    <property type="evidence" value="ECO:0007669"/>
    <property type="project" value="UniProtKB-KW"/>
</dbReference>
<evidence type="ECO:0000259" key="14">
    <source>
        <dbReference type="PROSITE" id="PS50880"/>
    </source>
</evidence>
<dbReference type="SMART" id="SM00434">
    <property type="entry name" value="TOP4c"/>
    <property type="match status" value="1"/>
</dbReference>
<evidence type="ECO:0000256" key="8">
    <source>
        <dbReference type="ARBA" id="ARBA00022840"/>
    </source>
</evidence>
<evidence type="ECO:0000313" key="16">
    <source>
        <dbReference type="EMBL" id="QHT30121.1"/>
    </source>
</evidence>
<feature type="domain" description="Topo IIA-type catalytic" evidence="15">
    <location>
        <begin position="687"/>
        <end position="1133"/>
    </location>
</feature>
<dbReference type="SUPFAM" id="SSF54211">
    <property type="entry name" value="Ribosomal protein S5 domain 2-like"/>
    <property type="match status" value="1"/>
</dbReference>
<keyword evidence="12" id="KW-0413">Isomerase</keyword>
<protein>
    <recommendedName>
        <fullName evidence="5">DNA topoisomerase (ATP-hydrolyzing)</fullName>
        <ecNumber evidence="5">5.6.2.2</ecNumber>
    </recommendedName>
</protein>
<name>A0A6C0ENA6_9ZZZZ</name>
<evidence type="ECO:0000256" key="6">
    <source>
        <dbReference type="ARBA" id="ARBA00022723"/>
    </source>
</evidence>
<dbReference type="GO" id="GO:0006265">
    <property type="term" value="P:DNA topological change"/>
    <property type="evidence" value="ECO:0007669"/>
    <property type="project" value="InterPro"/>
</dbReference>
<dbReference type="GO" id="GO:0005634">
    <property type="term" value="C:nucleus"/>
    <property type="evidence" value="ECO:0007669"/>
    <property type="project" value="TreeGrafter"/>
</dbReference>
<evidence type="ECO:0000256" key="2">
    <source>
        <dbReference type="ARBA" id="ARBA00001913"/>
    </source>
</evidence>
<dbReference type="PROSITE" id="PS52040">
    <property type="entry name" value="TOPO_IIA"/>
    <property type="match status" value="1"/>
</dbReference>
<dbReference type="Pfam" id="PF00204">
    <property type="entry name" value="DNA_gyraseB"/>
    <property type="match status" value="1"/>
</dbReference>
<dbReference type="PROSITE" id="PS00177">
    <property type="entry name" value="TOPOISOMERASE_II"/>
    <property type="match status" value="1"/>
</dbReference>
<dbReference type="AlphaFoldDB" id="A0A6C0ENA6"/>
<evidence type="ECO:0000256" key="11">
    <source>
        <dbReference type="ARBA" id="ARBA00023125"/>
    </source>
</evidence>
<dbReference type="InterPro" id="IPR013757">
    <property type="entry name" value="Topo_IIA_A_a_sf"/>
</dbReference>
<dbReference type="PANTHER" id="PTHR10169:SF38">
    <property type="entry name" value="DNA TOPOISOMERASE 2"/>
    <property type="match status" value="1"/>
</dbReference>
<comment type="cofactor">
    <cofactor evidence="3">
        <name>Mg(2+)</name>
        <dbReference type="ChEBI" id="CHEBI:18420"/>
    </cofactor>
</comment>
<accession>A0A6C0ENA6</accession>
<dbReference type="SMART" id="SM00433">
    <property type="entry name" value="TOP2c"/>
    <property type="match status" value="1"/>
</dbReference>
<keyword evidence="11" id="KW-0238">DNA-binding</keyword>
<dbReference type="Gene3D" id="3.30.1360.40">
    <property type="match status" value="1"/>
</dbReference>
<dbReference type="InterPro" id="IPR020568">
    <property type="entry name" value="Ribosomal_Su5_D2-typ_SF"/>
</dbReference>
<comment type="similarity">
    <text evidence="4">Belongs to the type II topoisomerase family.</text>
</comment>
<dbReference type="Gene3D" id="3.30.230.10">
    <property type="match status" value="1"/>
</dbReference>
<dbReference type="InterPro" id="IPR013758">
    <property type="entry name" value="Topo_IIA_A/C_ab"/>
</dbReference>
<dbReference type="PRINTS" id="PR01158">
    <property type="entry name" value="TOPISMRASEII"/>
</dbReference>
<evidence type="ECO:0000256" key="4">
    <source>
        <dbReference type="ARBA" id="ARBA00011080"/>
    </source>
</evidence>
<keyword evidence="7" id="KW-0547">Nucleotide-binding</keyword>
<dbReference type="InterPro" id="IPR018522">
    <property type="entry name" value="TopoIIA_CS"/>
</dbReference>
<keyword evidence="13" id="KW-0175">Coiled coil</keyword>
<evidence type="ECO:0000256" key="12">
    <source>
        <dbReference type="ARBA" id="ARBA00023235"/>
    </source>
</evidence>
<dbReference type="FunFam" id="3.90.199.10:FF:000002">
    <property type="entry name" value="DNA topoisomerase 2"/>
    <property type="match status" value="1"/>
</dbReference>
<evidence type="ECO:0000256" key="10">
    <source>
        <dbReference type="ARBA" id="ARBA00023029"/>
    </source>
</evidence>
<dbReference type="EC" id="5.6.2.2" evidence="5"/>
<dbReference type="EMBL" id="MN738892">
    <property type="protein sequence ID" value="QHT30121.1"/>
    <property type="molecule type" value="Genomic_DNA"/>
</dbReference>
<keyword evidence="8" id="KW-0067">ATP-binding</keyword>
<dbReference type="GO" id="GO:0046872">
    <property type="term" value="F:metal ion binding"/>
    <property type="evidence" value="ECO:0007669"/>
    <property type="project" value="UniProtKB-KW"/>
</dbReference>
<dbReference type="PANTHER" id="PTHR10169">
    <property type="entry name" value="DNA TOPOISOMERASE/GYRASE"/>
    <property type="match status" value="1"/>
</dbReference>
<comment type="catalytic activity">
    <reaction evidence="1">
        <text>ATP-dependent breakage, passage and rejoining of double-stranded DNA.</text>
        <dbReference type="EC" id="5.6.2.2"/>
    </reaction>
</comment>
<dbReference type="PROSITE" id="PS50880">
    <property type="entry name" value="TOPRIM"/>
    <property type="match status" value="1"/>
</dbReference>
<dbReference type="FunFam" id="3.40.50.670:FF:000001">
    <property type="entry name" value="DNA topoisomerase 2"/>
    <property type="match status" value="1"/>
</dbReference>
<feature type="coiled-coil region" evidence="13">
    <location>
        <begin position="1025"/>
        <end position="1052"/>
    </location>
</feature>
<dbReference type="SUPFAM" id="SSF56719">
    <property type="entry name" value="Type II DNA topoisomerase"/>
    <property type="match status" value="1"/>
</dbReference>
<proteinExistence type="inferred from homology"/>
<dbReference type="GO" id="GO:0003677">
    <property type="term" value="F:DNA binding"/>
    <property type="evidence" value="ECO:0007669"/>
    <property type="project" value="UniProtKB-KW"/>
</dbReference>
<dbReference type="PRINTS" id="PR00418">
    <property type="entry name" value="TPI2FAMILY"/>
</dbReference>
<dbReference type="Gene3D" id="3.90.199.10">
    <property type="entry name" value="Topoisomerase II, domain 5"/>
    <property type="match status" value="1"/>
</dbReference>
<sequence>MAAIGNTELSTTYQKKTQKEHIKDAPDTYVGAIEPDDVKNWSFNNEGQLTFHNYTWTPGLYKIFDEGIVNCRDHFVRLREKIRDKQKNIIPVTMIDVAVDKETGIITFMNDGNGIDIAMHPEHKIWIPEMIFGHLMTSTNYKKSEKKIVGGKNGFGVKLIFIYSKWARIETVDHIRKMKYVQEFKDNLDILGKPKITKAASAKPYVKISFLPDYQRFGADGITDDMFNLFKKRTFDIAAVTDKSVKVRFNHQMVPVRSLEQYINLHIGEKSETQRVFETANARWEYAVCLSPVDEFTQVSFVNGVYTGKGGKHVEYILNQLVRKIITYIEKKKKIKVKATTIKEQLMLFVNCVVENPSFDSQTKDYMNTPTAKFGSRCEISSKFIDKVIKMGVMETAISLTEIKDQKAAKKTDGRKSKSIRNIPKLIDANWAGTSRSNKCTLILCEGDSAKAGIVSGLSKEDRTCFGVFPLKGKLMNTQDKLQNRVNDNAEIANIKKIVGLETNKSYDSESAKKLLRYGHVLFMTDQDLDGSHIKGLCVNLFHSQWRELLEVENFLGFMNTPIIKAKKGNDELSFYNEAKYREWKTGNNNAKGWNIKYFKGLGTSTAKEFKEYFADKKIVYFKHNGQSCDDSIDMAFNKKRADDRKDWLGTYDKDAVLDPDQGHISYEEFIDNELIHFSKYDCDRSIPNVMDGKKISTRKILFAAFKRNLVKEVKVAQFAGYTSEHSAYHHGEKSLVEAIVGMAQEYVGSNNINELLPLGQFGTRLQGGKDHASERYIFTMLNPITKYIYKEADLPVLNYLDDDGTPVQPNFYAPIIPMVLVNGGKGIGTGFSYEGLCYNPVQIIKYLQWKLHKSDSSSPKITPYYEGFKGTITKICDIKDAMDVSKIYKKYLIKGTYKIIGVDKIHITELPIGVWTDDYKNFLESMIEEPSKKSKKKPVVKNYTDMSTDTEVDIKIDLIPGVMQRLLPKKSDYGCNQLEKALGLYTTRTTTNMNLFDSEQQLKKFCTVYEIIEAYFTNRKALYIKRKEHQIQVLEQQLIKLSNKAKFIQEQIVEPPTLVLRKKKKQEVIALLKSKNYDVIDEDNDYKYLRTMTIDSVEEENVAKLLSECGNKEIVLEILKKKRIEEIWLEELEELSQQYNIYRNARIRRAAGVSTDKNKIKKVKRVIIKKLT</sequence>
<dbReference type="Gene3D" id="3.30.1490.30">
    <property type="match status" value="1"/>
</dbReference>
<dbReference type="InterPro" id="IPR001154">
    <property type="entry name" value="TopoII_euk"/>
</dbReference>
<dbReference type="Gene3D" id="3.30.565.10">
    <property type="entry name" value="Histidine kinase-like ATPase, C-terminal domain"/>
    <property type="match status" value="1"/>
</dbReference>
<keyword evidence="9" id="KW-0460">Magnesium</keyword>
<dbReference type="InterPro" id="IPR013506">
    <property type="entry name" value="Topo_IIA_bsu_dom2"/>
</dbReference>
<dbReference type="Pfam" id="PF16898">
    <property type="entry name" value="TOPRIM_C"/>
    <property type="match status" value="1"/>
</dbReference>
<dbReference type="Gene3D" id="3.40.50.670">
    <property type="match status" value="1"/>
</dbReference>
<dbReference type="InterPro" id="IPR014721">
    <property type="entry name" value="Ribsml_uS5_D2-typ_fold_subgr"/>
</dbReference>
<dbReference type="InterPro" id="IPR013759">
    <property type="entry name" value="Topo_IIA_B_C"/>
</dbReference>
<evidence type="ECO:0000256" key="5">
    <source>
        <dbReference type="ARBA" id="ARBA00012895"/>
    </source>
</evidence>